<dbReference type="EMBL" id="UYYB01125149">
    <property type="protein sequence ID" value="VDM83758.1"/>
    <property type="molecule type" value="Genomic_DNA"/>
</dbReference>
<evidence type="ECO:0000256" key="1">
    <source>
        <dbReference type="SAM" id="MobiDB-lite"/>
    </source>
</evidence>
<feature type="compositionally biased region" description="Low complexity" evidence="1">
    <location>
        <begin position="68"/>
        <end position="96"/>
    </location>
</feature>
<feature type="compositionally biased region" description="Polar residues" evidence="1">
    <location>
        <begin position="104"/>
        <end position="113"/>
    </location>
</feature>
<accession>A0A3P7LXC7</accession>
<feature type="region of interest" description="Disordered" evidence="1">
    <location>
        <begin position="52"/>
        <end position="127"/>
    </location>
</feature>
<sequence>MEVQDEMRRRRRKMRRKREKAKKKRMKEAKKRLETADTQLKQALEEYLAGQTETYATTVDEPEAAEVPSSSGTSAQQTSASASAPKTPGGAPGSAKVPGDVSPSEKSGPSQGLTPAPEKESSEIPAVIPAVVKDETYEQVGEAVVEPPLPI</sequence>
<evidence type="ECO:0000313" key="2">
    <source>
        <dbReference type="EMBL" id="VDM83758.1"/>
    </source>
</evidence>
<proteinExistence type="predicted"/>
<dbReference type="OrthoDB" id="5875728at2759"/>
<keyword evidence="3" id="KW-1185">Reference proteome</keyword>
<dbReference type="Proteomes" id="UP000270094">
    <property type="component" value="Unassembled WGS sequence"/>
</dbReference>
<dbReference type="AlphaFoldDB" id="A0A3P7LXC7"/>
<gene>
    <name evidence="2" type="ORF">SVUK_LOCUS18756</name>
</gene>
<feature type="region of interest" description="Disordered" evidence="1">
    <location>
        <begin position="1"/>
        <end position="37"/>
    </location>
</feature>
<organism evidence="2 3">
    <name type="scientific">Strongylus vulgaris</name>
    <name type="common">Blood worm</name>
    <dbReference type="NCBI Taxonomy" id="40348"/>
    <lineage>
        <taxon>Eukaryota</taxon>
        <taxon>Metazoa</taxon>
        <taxon>Ecdysozoa</taxon>
        <taxon>Nematoda</taxon>
        <taxon>Chromadorea</taxon>
        <taxon>Rhabditida</taxon>
        <taxon>Rhabditina</taxon>
        <taxon>Rhabditomorpha</taxon>
        <taxon>Strongyloidea</taxon>
        <taxon>Strongylidae</taxon>
        <taxon>Strongylus</taxon>
    </lineage>
</organism>
<feature type="compositionally biased region" description="Basic residues" evidence="1">
    <location>
        <begin position="9"/>
        <end position="30"/>
    </location>
</feature>
<reference evidence="2 3" key="1">
    <citation type="submission" date="2018-11" db="EMBL/GenBank/DDBJ databases">
        <authorList>
            <consortium name="Pathogen Informatics"/>
        </authorList>
    </citation>
    <scope>NUCLEOTIDE SEQUENCE [LARGE SCALE GENOMIC DNA]</scope>
</reference>
<name>A0A3P7LXC7_STRVU</name>
<evidence type="ECO:0000313" key="3">
    <source>
        <dbReference type="Proteomes" id="UP000270094"/>
    </source>
</evidence>
<protein>
    <submittedName>
        <fullName evidence="2">Uncharacterized protein</fullName>
    </submittedName>
</protein>